<dbReference type="PROSITE" id="PS50888">
    <property type="entry name" value="BHLH"/>
    <property type="match status" value="1"/>
</dbReference>
<dbReference type="PANTHER" id="PTHR33124">
    <property type="entry name" value="TRANSCRIPTION FACTOR IBH1-LIKE 1"/>
    <property type="match status" value="1"/>
</dbReference>
<evidence type="ECO:0000313" key="7">
    <source>
        <dbReference type="EMBL" id="KAF4392475.1"/>
    </source>
</evidence>
<dbReference type="InterPro" id="IPR011598">
    <property type="entry name" value="bHLH_dom"/>
</dbReference>
<dbReference type="AlphaFoldDB" id="A0A7J6HBN6"/>
<evidence type="ECO:0000259" key="6">
    <source>
        <dbReference type="PROSITE" id="PS50888"/>
    </source>
</evidence>
<evidence type="ECO:0000256" key="3">
    <source>
        <dbReference type="ARBA" id="ARBA00023163"/>
    </source>
</evidence>
<dbReference type="Pfam" id="PF26576">
    <property type="entry name" value="IBH1_N"/>
    <property type="match status" value="1"/>
</dbReference>
<dbReference type="InterPro" id="IPR044549">
    <property type="entry name" value="bHLH_AtIBH1-like"/>
</dbReference>
<dbReference type="InterPro" id="IPR059002">
    <property type="entry name" value="IBH1_N"/>
</dbReference>
<feature type="compositionally biased region" description="Basic and acidic residues" evidence="5">
    <location>
        <begin position="48"/>
        <end position="60"/>
    </location>
</feature>
<keyword evidence="2" id="KW-0805">Transcription regulation</keyword>
<proteinExistence type="predicted"/>
<dbReference type="SUPFAM" id="SSF47459">
    <property type="entry name" value="HLH, helix-loop-helix DNA-binding domain"/>
    <property type="match status" value="1"/>
</dbReference>
<keyword evidence="3" id="KW-0804">Transcription</keyword>
<dbReference type="InterPro" id="IPR044660">
    <property type="entry name" value="IBH1-like"/>
</dbReference>
<dbReference type="GO" id="GO:0000976">
    <property type="term" value="F:transcription cis-regulatory region binding"/>
    <property type="evidence" value="ECO:0007669"/>
    <property type="project" value="UniProtKB-ARBA"/>
</dbReference>
<organism evidence="7 8">
    <name type="scientific">Cannabis sativa</name>
    <name type="common">Hemp</name>
    <name type="synonym">Marijuana</name>
    <dbReference type="NCBI Taxonomy" id="3483"/>
    <lineage>
        <taxon>Eukaryota</taxon>
        <taxon>Viridiplantae</taxon>
        <taxon>Streptophyta</taxon>
        <taxon>Embryophyta</taxon>
        <taxon>Tracheophyta</taxon>
        <taxon>Spermatophyta</taxon>
        <taxon>Magnoliopsida</taxon>
        <taxon>eudicotyledons</taxon>
        <taxon>Gunneridae</taxon>
        <taxon>Pentapetalae</taxon>
        <taxon>rosids</taxon>
        <taxon>fabids</taxon>
        <taxon>Rosales</taxon>
        <taxon>Cannabaceae</taxon>
        <taxon>Cannabis</taxon>
    </lineage>
</organism>
<keyword evidence="8" id="KW-1185">Reference proteome</keyword>
<accession>A0A7J6HBN6</accession>
<feature type="compositionally biased region" description="Low complexity" evidence="5">
    <location>
        <begin position="38"/>
        <end position="47"/>
    </location>
</feature>
<keyword evidence="4" id="KW-0539">Nucleus</keyword>
<reference evidence="7 8" key="1">
    <citation type="journal article" date="2020" name="bioRxiv">
        <title>Sequence and annotation of 42 cannabis genomes reveals extensive copy number variation in cannabinoid synthesis and pathogen resistance genes.</title>
        <authorList>
            <person name="Mckernan K.J."/>
            <person name="Helbert Y."/>
            <person name="Kane L.T."/>
            <person name="Ebling H."/>
            <person name="Zhang L."/>
            <person name="Liu B."/>
            <person name="Eaton Z."/>
            <person name="Mclaughlin S."/>
            <person name="Kingan S."/>
            <person name="Baybayan P."/>
            <person name="Concepcion G."/>
            <person name="Jordan M."/>
            <person name="Riva A."/>
            <person name="Barbazuk W."/>
            <person name="Harkins T."/>
        </authorList>
    </citation>
    <scope>NUCLEOTIDE SEQUENCE [LARGE SCALE GENOMIC DNA]</scope>
    <source>
        <strain evidence="8">cv. Jamaican Lion 4</strain>
        <tissue evidence="7">Leaf</tissue>
    </source>
</reference>
<dbReference type="InterPro" id="IPR036638">
    <property type="entry name" value="HLH_DNA-bd_sf"/>
</dbReference>
<evidence type="ECO:0000256" key="2">
    <source>
        <dbReference type="ARBA" id="ARBA00023015"/>
    </source>
</evidence>
<dbReference type="GO" id="GO:0046983">
    <property type="term" value="F:protein dimerization activity"/>
    <property type="evidence" value="ECO:0007669"/>
    <property type="project" value="InterPro"/>
</dbReference>
<evidence type="ECO:0000256" key="5">
    <source>
        <dbReference type="SAM" id="MobiDB-lite"/>
    </source>
</evidence>
<comment type="subcellular location">
    <subcellularLocation>
        <location evidence="1">Nucleus</location>
    </subcellularLocation>
</comment>
<protein>
    <recommendedName>
        <fullName evidence="6">BHLH domain-containing protein</fullName>
    </recommendedName>
</protein>
<dbReference type="EMBL" id="JAATIQ010000053">
    <property type="protein sequence ID" value="KAF4392475.1"/>
    <property type="molecule type" value="Genomic_DNA"/>
</dbReference>
<evidence type="ECO:0000256" key="1">
    <source>
        <dbReference type="ARBA" id="ARBA00004123"/>
    </source>
</evidence>
<sequence>MASYNISNVESNIDASGDSSRKKRRKIGGGVGGDEIPSSSSSLTQTTTHDREKSSMIRWKSDSEQQIYSTKLVEALCKTKRSSSSSSSSPGKVRKVRETADRVLAVAAKGTTRWSRAILASRHMLMTNRKHRKVKVTGKSRLQKPPPIRTKTTRLPPIQKKVQTLSRLVPGCRKLPFPNLLEETTDYIAALEMQVRAMTALAELLTGSPVNNRSGSTINASS</sequence>
<dbReference type="Proteomes" id="UP000583929">
    <property type="component" value="Unassembled WGS sequence"/>
</dbReference>
<evidence type="ECO:0000256" key="4">
    <source>
        <dbReference type="ARBA" id="ARBA00023242"/>
    </source>
</evidence>
<dbReference type="PANTHER" id="PTHR33124:SF12">
    <property type="entry name" value="TRANSCRIPTION FACTOR BHLH148"/>
    <property type="match status" value="1"/>
</dbReference>
<feature type="region of interest" description="Disordered" evidence="5">
    <location>
        <begin position="1"/>
        <end position="60"/>
    </location>
</feature>
<evidence type="ECO:0000313" key="8">
    <source>
        <dbReference type="Proteomes" id="UP000583929"/>
    </source>
</evidence>
<dbReference type="GO" id="GO:0006355">
    <property type="term" value="P:regulation of DNA-templated transcription"/>
    <property type="evidence" value="ECO:0007669"/>
    <property type="project" value="InterPro"/>
</dbReference>
<feature type="compositionally biased region" description="Basic residues" evidence="5">
    <location>
        <begin position="131"/>
        <end position="142"/>
    </location>
</feature>
<feature type="compositionally biased region" description="Polar residues" evidence="5">
    <location>
        <begin position="1"/>
        <end position="13"/>
    </location>
</feature>
<dbReference type="GO" id="GO:0005634">
    <property type="term" value="C:nucleus"/>
    <property type="evidence" value="ECO:0007669"/>
    <property type="project" value="UniProtKB-SubCell"/>
</dbReference>
<comment type="caution">
    <text evidence="7">The sequence shown here is derived from an EMBL/GenBank/DDBJ whole genome shotgun (WGS) entry which is preliminary data.</text>
</comment>
<name>A0A7J6HBN6_CANSA</name>
<feature type="domain" description="BHLH" evidence="6">
    <location>
        <begin position="142"/>
        <end position="191"/>
    </location>
</feature>
<gene>
    <name evidence="7" type="ORF">G4B88_005434</name>
</gene>
<feature type="region of interest" description="Disordered" evidence="5">
    <location>
        <begin position="131"/>
        <end position="153"/>
    </location>
</feature>
<dbReference type="CDD" id="cd11444">
    <property type="entry name" value="bHLH_AtIBH1_like"/>
    <property type="match status" value="1"/>
</dbReference>